<dbReference type="Proteomes" id="UP000547510">
    <property type="component" value="Unassembled WGS sequence"/>
</dbReference>
<reference evidence="2 3" key="1">
    <citation type="submission" date="2020-08" db="EMBL/GenBank/DDBJ databases">
        <title>Genomic Encyclopedia of Type Strains, Phase III (KMG-III): the genomes of soil and plant-associated and newly described type strains.</title>
        <authorList>
            <person name="Whitman W."/>
        </authorList>
    </citation>
    <scope>NUCLEOTIDE SEQUENCE [LARGE SCALE GENOMIC DNA]</scope>
    <source>
        <strain evidence="2 3">CECT 8640</strain>
    </source>
</reference>
<evidence type="ECO:0000256" key="1">
    <source>
        <dbReference type="SAM" id="MobiDB-lite"/>
    </source>
</evidence>
<accession>A0A841CG86</accession>
<dbReference type="RefSeq" id="WP_184690225.1">
    <property type="nucleotide sequence ID" value="NZ_JACHJN010000003.1"/>
</dbReference>
<feature type="compositionally biased region" description="Low complexity" evidence="1">
    <location>
        <begin position="1"/>
        <end position="19"/>
    </location>
</feature>
<keyword evidence="3" id="KW-1185">Reference proteome</keyword>
<gene>
    <name evidence="2" type="ORF">FHS29_001955</name>
</gene>
<evidence type="ECO:0000313" key="3">
    <source>
        <dbReference type="Proteomes" id="UP000547510"/>
    </source>
</evidence>
<dbReference type="SUPFAM" id="SSF103088">
    <property type="entry name" value="OmpA-like"/>
    <property type="match status" value="1"/>
</dbReference>
<protein>
    <submittedName>
        <fullName evidence="2">Outer membrane protein OmpA-like peptidoglycan-associated protein</fullName>
    </submittedName>
</protein>
<feature type="region of interest" description="Disordered" evidence="1">
    <location>
        <begin position="1"/>
        <end position="35"/>
    </location>
</feature>
<proteinExistence type="predicted"/>
<dbReference type="Gene3D" id="3.30.1330.60">
    <property type="entry name" value="OmpA-like domain"/>
    <property type="match status" value="1"/>
</dbReference>
<evidence type="ECO:0000313" key="2">
    <source>
        <dbReference type="EMBL" id="MBB5955374.1"/>
    </source>
</evidence>
<organism evidence="2 3">
    <name type="scientific">Saccharothrix tamanrassetensis</name>
    <dbReference type="NCBI Taxonomy" id="1051531"/>
    <lineage>
        <taxon>Bacteria</taxon>
        <taxon>Bacillati</taxon>
        <taxon>Actinomycetota</taxon>
        <taxon>Actinomycetes</taxon>
        <taxon>Pseudonocardiales</taxon>
        <taxon>Pseudonocardiaceae</taxon>
        <taxon>Saccharothrix</taxon>
    </lineage>
</organism>
<name>A0A841CG86_9PSEU</name>
<dbReference type="EMBL" id="JACHJN010000003">
    <property type="protein sequence ID" value="MBB5955374.1"/>
    <property type="molecule type" value="Genomic_DNA"/>
</dbReference>
<dbReference type="InterPro" id="IPR036737">
    <property type="entry name" value="OmpA-like_sf"/>
</dbReference>
<sequence>MAHPTRLPLPVRPTTGPREAVPPAPPPPSPETTRQNVASLFSSNGVKGITFAPGSTEYVGRGAAVQQGVGNLLGGMTGAVVTLVAHAWNGETASHRCDVLAMQRAVLVREFLVARGVPEEAISTRVVVDPVWGPPSEGGPQVDVLVG</sequence>
<dbReference type="AlphaFoldDB" id="A0A841CG86"/>
<feature type="compositionally biased region" description="Pro residues" evidence="1">
    <location>
        <begin position="20"/>
        <end position="30"/>
    </location>
</feature>
<comment type="caution">
    <text evidence="2">The sequence shown here is derived from an EMBL/GenBank/DDBJ whole genome shotgun (WGS) entry which is preliminary data.</text>
</comment>